<dbReference type="AlphaFoldDB" id="A0AAD5GMH3"/>
<dbReference type="PANTHER" id="PTHR45763:SF21">
    <property type="entry name" value="ALPHA_BETA-HYDROLASES SUPERFAMILY PROTEIN"/>
    <property type="match status" value="1"/>
</dbReference>
<organism evidence="1 2">
    <name type="scientific">Ambrosia artemisiifolia</name>
    <name type="common">Common ragweed</name>
    <dbReference type="NCBI Taxonomy" id="4212"/>
    <lineage>
        <taxon>Eukaryota</taxon>
        <taxon>Viridiplantae</taxon>
        <taxon>Streptophyta</taxon>
        <taxon>Embryophyta</taxon>
        <taxon>Tracheophyta</taxon>
        <taxon>Spermatophyta</taxon>
        <taxon>Magnoliopsida</taxon>
        <taxon>eudicotyledons</taxon>
        <taxon>Gunneridae</taxon>
        <taxon>Pentapetalae</taxon>
        <taxon>asterids</taxon>
        <taxon>campanulids</taxon>
        <taxon>Asterales</taxon>
        <taxon>Asteraceae</taxon>
        <taxon>Asteroideae</taxon>
        <taxon>Heliantheae alliance</taxon>
        <taxon>Heliantheae</taxon>
        <taxon>Ambrosia</taxon>
    </lineage>
</organism>
<dbReference type="SUPFAM" id="SSF53474">
    <property type="entry name" value="alpha/beta-Hydrolases"/>
    <property type="match status" value="1"/>
</dbReference>
<dbReference type="PANTHER" id="PTHR45763">
    <property type="entry name" value="HYDROLASE, ALPHA/BETA FOLD FAMILY PROTEIN, EXPRESSED-RELATED"/>
    <property type="match status" value="1"/>
</dbReference>
<proteinExistence type="predicted"/>
<accession>A0AAD5GMH3</accession>
<name>A0AAD5GMH3_AMBAR</name>
<sequence>MIVKIAIAVVGGLIGWAYIRIKPPPPRICGSPGGPPITSPRVQLNDGRHLAYREWGVSKDEAKHKIIVSHGFDSSKDLTLPLSQVS</sequence>
<evidence type="ECO:0000313" key="1">
    <source>
        <dbReference type="EMBL" id="KAI7746394.1"/>
    </source>
</evidence>
<gene>
    <name evidence="1" type="ORF">M8C21_033624</name>
</gene>
<keyword evidence="2" id="KW-1185">Reference proteome</keyword>
<reference evidence="1" key="1">
    <citation type="submission" date="2022-06" db="EMBL/GenBank/DDBJ databases">
        <title>Uncovering the hologenomic basis of an extraordinary plant invasion.</title>
        <authorList>
            <person name="Bieker V.C."/>
            <person name="Martin M.D."/>
            <person name="Gilbert T."/>
            <person name="Hodgins K."/>
            <person name="Battlay P."/>
            <person name="Petersen B."/>
            <person name="Wilson J."/>
        </authorList>
    </citation>
    <scope>NUCLEOTIDE SEQUENCE</scope>
    <source>
        <strain evidence="1">AA19_3_7</strain>
        <tissue evidence="1">Leaf</tissue>
    </source>
</reference>
<protein>
    <submittedName>
        <fullName evidence="1">Uncharacterized protein</fullName>
    </submittedName>
</protein>
<dbReference type="EMBL" id="JAMZMK010006985">
    <property type="protein sequence ID" value="KAI7746394.1"/>
    <property type="molecule type" value="Genomic_DNA"/>
</dbReference>
<dbReference type="Proteomes" id="UP001206925">
    <property type="component" value="Unassembled WGS sequence"/>
</dbReference>
<evidence type="ECO:0000313" key="2">
    <source>
        <dbReference type="Proteomes" id="UP001206925"/>
    </source>
</evidence>
<comment type="caution">
    <text evidence="1">The sequence shown here is derived from an EMBL/GenBank/DDBJ whole genome shotgun (WGS) entry which is preliminary data.</text>
</comment>
<dbReference type="InterPro" id="IPR029058">
    <property type="entry name" value="AB_hydrolase_fold"/>
</dbReference>